<dbReference type="OrthoDB" id="9804264at2"/>
<evidence type="ECO:0000256" key="1">
    <source>
        <dbReference type="ARBA" id="ARBA00022898"/>
    </source>
</evidence>
<dbReference type="CDD" id="cd00616">
    <property type="entry name" value="AHBA_syn"/>
    <property type="match status" value="1"/>
</dbReference>
<evidence type="ECO:0000256" key="4">
    <source>
        <dbReference type="RuleBase" id="RU004508"/>
    </source>
</evidence>
<dbReference type="InterPro" id="IPR015421">
    <property type="entry name" value="PyrdxlP-dep_Trfase_major"/>
</dbReference>
<dbReference type="PIRSF" id="PIRSF000390">
    <property type="entry name" value="PLP_StrS"/>
    <property type="match status" value="1"/>
</dbReference>
<evidence type="ECO:0000256" key="3">
    <source>
        <dbReference type="PIRSR" id="PIRSR000390-2"/>
    </source>
</evidence>
<dbReference type="STRING" id="675816.VIA_000532"/>
<dbReference type="InterPro" id="IPR015424">
    <property type="entry name" value="PyrdxlP-dep_Trfase"/>
</dbReference>
<protein>
    <submittedName>
        <fullName evidence="5">DegT/DnrJ/EryC1/StrS family protein</fullName>
    </submittedName>
</protein>
<dbReference type="Pfam" id="PF01041">
    <property type="entry name" value="DegT_DnrJ_EryC1"/>
    <property type="match status" value="1"/>
</dbReference>
<dbReference type="GO" id="GO:0000271">
    <property type="term" value="P:polysaccharide biosynthetic process"/>
    <property type="evidence" value="ECO:0007669"/>
    <property type="project" value="TreeGrafter"/>
</dbReference>
<comment type="similarity">
    <text evidence="4">Belongs to the DegT/DnrJ/EryC1 family.</text>
</comment>
<dbReference type="Gene3D" id="3.90.1150.10">
    <property type="entry name" value="Aspartate Aminotransferase, domain 1"/>
    <property type="match status" value="1"/>
</dbReference>
<feature type="active site" description="Proton acceptor" evidence="2">
    <location>
        <position position="191"/>
    </location>
</feature>
<sequence length="354" mass="39341">MQFIDLESQYKHLKSKIDKRIQDVLNHGHYIMGPEVKELEDALAKYVGVKHVVSCANGTDALQLALMALDIGEGDAIFCPTFTFFATAEVVAYANATPVFVDSDERTFNICVGSLEKQILKVIEEGKLVPKAIISVDLFGLPANYIELEALAEKYNLKLIEDAAQGFGGSINGKKAGSFGDIATTSFFPAKPLGCYGDGGAIFTNDDKLAELVRSYRVHGKGTDKYDNIRIGLNSRLDTIQAAILLEKLAEFPTELENRNIAAENYTKTLSEKYITPFIPEGYYSSWAQYTVVCEDRDNEMQGYAEQGIPTMVYYRTCMHMQTAFKDLGYKEGDFPVAEKLSKQVFSLPMHGYL</sequence>
<feature type="modified residue" description="N6-(pyridoxal phosphate)lysine" evidence="3">
    <location>
        <position position="191"/>
    </location>
</feature>
<dbReference type="PANTHER" id="PTHR30244:SF42">
    <property type="entry name" value="UDP-2-ACETAMIDO-2-DEOXY-3-OXO-D-GLUCURONATE AMINOTRANSFERASE"/>
    <property type="match status" value="1"/>
</dbReference>
<comment type="caution">
    <text evidence="5">The sequence shown here is derived from an EMBL/GenBank/DDBJ whole genome shotgun (WGS) entry which is preliminary data.</text>
</comment>
<dbReference type="Proteomes" id="UP000002817">
    <property type="component" value="Unassembled WGS sequence"/>
</dbReference>
<evidence type="ECO:0000256" key="2">
    <source>
        <dbReference type="PIRSR" id="PIRSR000390-1"/>
    </source>
</evidence>
<dbReference type="GO" id="GO:0030170">
    <property type="term" value="F:pyridoxal phosphate binding"/>
    <property type="evidence" value="ECO:0007669"/>
    <property type="project" value="TreeGrafter"/>
</dbReference>
<dbReference type="SUPFAM" id="SSF53383">
    <property type="entry name" value="PLP-dependent transferases"/>
    <property type="match status" value="1"/>
</dbReference>
<organism evidence="5 6">
    <name type="scientific">Vibrio orientalis CIP 102891 = ATCC 33934</name>
    <dbReference type="NCBI Taxonomy" id="675816"/>
    <lineage>
        <taxon>Bacteria</taxon>
        <taxon>Pseudomonadati</taxon>
        <taxon>Pseudomonadota</taxon>
        <taxon>Gammaproteobacteria</taxon>
        <taxon>Vibrionales</taxon>
        <taxon>Vibrionaceae</taxon>
        <taxon>Vibrio</taxon>
        <taxon>Vibrio oreintalis group</taxon>
    </lineage>
</organism>
<reference evidence="5 6" key="1">
    <citation type="journal article" date="2012" name="Int. J. Syst. Evol. Microbiol.">
        <title>Vibrio caribbeanicus sp. nov., isolated from the marine sponge Scleritoderma cyanea.</title>
        <authorList>
            <person name="Hoffmann M."/>
            <person name="Monday S.R."/>
            <person name="Allard M.W."/>
            <person name="Strain E.A."/>
            <person name="Whittaker P."/>
            <person name="Naum M."/>
            <person name="McCarthy P.J."/>
            <person name="Lopez J.V."/>
            <person name="Fischer M."/>
            <person name="Brown E.W."/>
        </authorList>
    </citation>
    <scope>NUCLEOTIDE SEQUENCE [LARGE SCALE GENOMIC DNA]</scope>
    <source>
        <strain evidence="6">CIP 102891 / ATCC 33934</strain>
    </source>
</reference>
<dbReference type="eggNOG" id="COG0399">
    <property type="taxonomic scope" value="Bacteria"/>
</dbReference>
<dbReference type="RefSeq" id="WP_004416782.1">
    <property type="nucleotide sequence ID" value="NZ_ACZV01000003.1"/>
</dbReference>
<keyword evidence="1 3" id="KW-0663">Pyridoxal phosphate</keyword>
<dbReference type="PANTHER" id="PTHR30244">
    <property type="entry name" value="TRANSAMINASE"/>
    <property type="match status" value="1"/>
</dbReference>
<dbReference type="InterPro" id="IPR015422">
    <property type="entry name" value="PyrdxlP-dep_Trfase_small"/>
</dbReference>
<dbReference type="EMBL" id="AFWH01000014">
    <property type="protein sequence ID" value="EGU52130.1"/>
    <property type="molecule type" value="Genomic_DNA"/>
</dbReference>
<dbReference type="GO" id="GO:0008483">
    <property type="term" value="F:transaminase activity"/>
    <property type="evidence" value="ECO:0007669"/>
    <property type="project" value="TreeGrafter"/>
</dbReference>
<dbReference type="PATRIC" id="fig|675816.5.peg.1095"/>
<accession>F9SQ73</accession>
<gene>
    <name evidence="5" type="ORF">VIOR3934_06494</name>
</gene>
<dbReference type="AlphaFoldDB" id="F9SQ73"/>
<evidence type="ECO:0000313" key="5">
    <source>
        <dbReference type="EMBL" id="EGU52130.1"/>
    </source>
</evidence>
<dbReference type="InterPro" id="IPR000653">
    <property type="entry name" value="DegT/StrS_aminotransferase"/>
</dbReference>
<dbReference type="Gene3D" id="3.40.640.10">
    <property type="entry name" value="Type I PLP-dependent aspartate aminotransferase-like (Major domain)"/>
    <property type="match status" value="1"/>
</dbReference>
<name>F9SQ73_VIBOR</name>
<proteinExistence type="inferred from homology"/>
<evidence type="ECO:0000313" key="6">
    <source>
        <dbReference type="Proteomes" id="UP000002817"/>
    </source>
</evidence>